<dbReference type="OrthoDB" id="7764848at2759"/>
<gene>
    <name evidence="1" type="ORF">HERILL_LOCUS5085</name>
</gene>
<evidence type="ECO:0000313" key="2">
    <source>
        <dbReference type="Proteomes" id="UP000594454"/>
    </source>
</evidence>
<keyword evidence="2" id="KW-1185">Reference proteome</keyword>
<dbReference type="EMBL" id="LR899010">
    <property type="protein sequence ID" value="CAD7082014.1"/>
    <property type="molecule type" value="Genomic_DNA"/>
</dbReference>
<proteinExistence type="predicted"/>
<organism evidence="1 2">
    <name type="scientific">Hermetia illucens</name>
    <name type="common">Black soldier fly</name>
    <dbReference type="NCBI Taxonomy" id="343691"/>
    <lineage>
        <taxon>Eukaryota</taxon>
        <taxon>Metazoa</taxon>
        <taxon>Ecdysozoa</taxon>
        <taxon>Arthropoda</taxon>
        <taxon>Hexapoda</taxon>
        <taxon>Insecta</taxon>
        <taxon>Pterygota</taxon>
        <taxon>Neoptera</taxon>
        <taxon>Endopterygota</taxon>
        <taxon>Diptera</taxon>
        <taxon>Brachycera</taxon>
        <taxon>Stratiomyomorpha</taxon>
        <taxon>Stratiomyidae</taxon>
        <taxon>Hermetiinae</taxon>
        <taxon>Hermetia</taxon>
    </lineage>
</organism>
<accession>A0A7R8UK53</accession>
<reference evidence="1 2" key="1">
    <citation type="submission" date="2020-11" db="EMBL/GenBank/DDBJ databases">
        <authorList>
            <person name="Wallbank WR R."/>
            <person name="Pardo Diaz C."/>
            <person name="Kozak K."/>
            <person name="Martin S."/>
            <person name="Jiggins C."/>
            <person name="Moest M."/>
            <person name="Warren A I."/>
            <person name="Generalovic N T."/>
            <person name="Byers J.R.P. K."/>
            <person name="Montejo-Kovacevich G."/>
            <person name="Yen C E."/>
        </authorList>
    </citation>
    <scope>NUCLEOTIDE SEQUENCE [LARGE SCALE GENOMIC DNA]</scope>
</reference>
<sequence>MEAILEKVNNLTQQQDVTGQEIQRLLSNYRKDSVARKTREYLTTRLEQLENLWTAFSERNEELEELAHYLPAHPYFEKQYFSSMQREYTKYKDDIAERLQGLEGASKLNIDLGKSATGALDTKAARAVNNAQNELPSDVVVLIRQQQSRLRAVENIISGIDTVEQAQPK</sequence>
<evidence type="ECO:0000313" key="1">
    <source>
        <dbReference type="EMBL" id="CAD7082014.1"/>
    </source>
</evidence>
<protein>
    <submittedName>
        <fullName evidence="1">Uncharacterized protein</fullName>
    </submittedName>
</protein>
<dbReference type="AlphaFoldDB" id="A0A7R8UK53"/>
<dbReference type="InParanoid" id="A0A7R8UK53"/>
<dbReference type="Proteomes" id="UP000594454">
    <property type="component" value="Chromosome 2"/>
</dbReference>
<name>A0A7R8UK53_HERIL</name>